<dbReference type="STRING" id="292564.Cyagr_3229"/>
<dbReference type="HOGENOM" id="CLU_1793283_0_0_3"/>
<evidence type="ECO:0000313" key="3">
    <source>
        <dbReference type="Proteomes" id="UP000010388"/>
    </source>
</evidence>
<feature type="region of interest" description="Disordered" evidence="1">
    <location>
        <begin position="1"/>
        <end position="23"/>
    </location>
</feature>
<accession>K9PAA3</accession>
<gene>
    <name evidence="2" type="ordered locus">Cyagr_3229</name>
</gene>
<dbReference type="AlphaFoldDB" id="K9PAA3"/>
<proteinExistence type="predicted"/>
<evidence type="ECO:0000256" key="1">
    <source>
        <dbReference type="SAM" id="MobiDB-lite"/>
    </source>
</evidence>
<name>K9PAA3_CYAGP</name>
<sequence length="144" mass="15719">MQAQQNLLEPDRSRPRSHRGAACPIPRLSPSGCRARAHRRCQERHPLDHRVRTAKGVRPLNDGARPVCFRIRPMAMTAQCCNPWLAARKDAATRPSFSYHSGGCRNSISKLSRPSAACSGAMLTISHASHSNKLSTGDALGHCS</sequence>
<dbReference type="EMBL" id="CP003495">
    <property type="protein sequence ID" value="AFY30307.1"/>
    <property type="molecule type" value="Genomic_DNA"/>
</dbReference>
<protein>
    <submittedName>
        <fullName evidence="2">Uncharacterized protein</fullName>
    </submittedName>
</protein>
<dbReference type="KEGG" id="cgc:Cyagr_3229"/>
<organism evidence="2 3">
    <name type="scientific">Cyanobium gracile (strain ATCC 27147 / PCC 6307)</name>
    <dbReference type="NCBI Taxonomy" id="292564"/>
    <lineage>
        <taxon>Bacteria</taxon>
        <taxon>Bacillati</taxon>
        <taxon>Cyanobacteriota</taxon>
        <taxon>Cyanophyceae</taxon>
        <taxon>Synechococcales</taxon>
        <taxon>Prochlorococcaceae</taxon>
        <taxon>Cyanobium</taxon>
    </lineage>
</organism>
<evidence type="ECO:0000313" key="2">
    <source>
        <dbReference type="EMBL" id="AFY30307.1"/>
    </source>
</evidence>
<reference evidence="3" key="1">
    <citation type="journal article" date="2013" name="Proc. Natl. Acad. Sci. U.S.A.">
        <title>Improving the coverage of the cyanobacterial phylum using diversity-driven genome sequencing.</title>
        <authorList>
            <person name="Shih P.M."/>
            <person name="Wu D."/>
            <person name="Latifi A."/>
            <person name="Axen S.D."/>
            <person name="Fewer D.P."/>
            <person name="Talla E."/>
            <person name="Calteau A."/>
            <person name="Cai F."/>
            <person name="Tandeau de Marsac N."/>
            <person name="Rippka R."/>
            <person name="Herdman M."/>
            <person name="Sivonen K."/>
            <person name="Coursin T."/>
            <person name="Laurent T."/>
            <person name="Goodwin L."/>
            <person name="Nolan M."/>
            <person name="Davenport K.W."/>
            <person name="Han C.S."/>
            <person name="Rubin E.M."/>
            <person name="Eisen J.A."/>
            <person name="Woyke T."/>
            <person name="Gugger M."/>
            <person name="Kerfeld C.A."/>
        </authorList>
    </citation>
    <scope>NUCLEOTIDE SEQUENCE [LARGE SCALE GENOMIC DNA]</scope>
    <source>
        <strain evidence="3">ATCC 27147 / PCC 6307</strain>
    </source>
</reference>
<dbReference type="Proteomes" id="UP000010388">
    <property type="component" value="Chromosome"/>
</dbReference>